<dbReference type="Gene3D" id="1.20.1280.50">
    <property type="match status" value="1"/>
</dbReference>
<dbReference type="InterPro" id="IPR036047">
    <property type="entry name" value="F-box-like_dom_sf"/>
</dbReference>
<reference evidence="2 3" key="1">
    <citation type="submission" date="2023-01" db="EMBL/GenBank/DDBJ databases">
        <title>Analysis of 21 Apiospora genomes using comparative genomics revels a genus with tremendous synthesis potential of carbohydrate active enzymes and secondary metabolites.</title>
        <authorList>
            <person name="Sorensen T."/>
        </authorList>
    </citation>
    <scope>NUCLEOTIDE SEQUENCE [LARGE SCALE GENOMIC DNA]</scope>
    <source>
        <strain evidence="2 3">CBS 20057</strain>
    </source>
</reference>
<dbReference type="PROSITE" id="PS50181">
    <property type="entry name" value="FBOX"/>
    <property type="match status" value="1"/>
</dbReference>
<evidence type="ECO:0000259" key="1">
    <source>
        <dbReference type="PROSITE" id="PS50181"/>
    </source>
</evidence>
<dbReference type="Proteomes" id="UP001396898">
    <property type="component" value="Unassembled WGS sequence"/>
</dbReference>
<feature type="domain" description="F-box" evidence="1">
    <location>
        <begin position="1"/>
        <end position="46"/>
    </location>
</feature>
<name>A0ABR1S1Y9_9PEZI</name>
<dbReference type="SUPFAM" id="SSF52047">
    <property type="entry name" value="RNI-like"/>
    <property type="match status" value="1"/>
</dbReference>
<sequence>MASLSRLPPELSLQVFSYLNFGDKVQLSATCKEYRRHFAPEIFATIRFTNEENIAQSALAAVKAHGKHTVRIEFTPSTSGPGEEPFAAPALVPAASELLQGRHTPNARAVQIHFAFDFDNNDYWNNCNDCGIYVFEEEEDEDDVEDREQNFHWRALMSETWAALSENVYVTDLTVKELVPKSTSAFLASEFCDFLGRFESATLSIWGSDDGAGRKSCTTTAYVEWLSDDLGGAFFRHMANLKHLAVHASMCGPLGCDGLHHIPLGFKSGDLPVLESLTLTNCYVGPELVHFLCEHAAVLKRLDIDDCVSAGANSFTADNPLSWAEFFNRLCDLQPSALAELVVGGAHAPLTVDWDDTCDGEEISAEAREVRQVRQKLEEEPGRKLFAYYYQDDKYGTFLSMEEEIRQAFLRGDDQRAYDRLMGLVRQNAARAGASWTEAL</sequence>
<evidence type="ECO:0000313" key="2">
    <source>
        <dbReference type="EMBL" id="KAK8023419.1"/>
    </source>
</evidence>
<dbReference type="InterPro" id="IPR001810">
    <property type="entry name" value="F-box_dom"/>
</dbReference>
<dbReference type="InterPro" id="IPR032675">
    <property type="entry name" value="LRR_dom_sf"/>
</dbReference>
<proteinExistence type="predicted"/>
<protein>
    <recommendedName>
        <fullName evidence="1">F-box domain-containing protein</fullName>
    </recommendedName>
</protein>
<dbReference type="CDD" id="cd09917">
    <property type="entry name" value="F-box_SF"/>
    <property type="match status" value="1"/>
</dbReference>
<gene>
    <name evidence="2" type="ORF">PG991_006658</name>
</gene>
<dbReference type="Gene3D" id="3.80.10.10">
    <property type="entry name" value="Ribonuclease Inhibitor"/>
    <property type="match status" value="1"/>
</dbReference>
<dbReference type="Pfam" id="PF12937">
    <property type="entry name" value="F-box-like"/>
    <property type="match status" value="1"/>
</dbReference>
<comment type="caution">
    <text evidence="2">The sequence shown here is derived from an EMBL/GenBank/DDBJ whole genome shotgun (WGS) entry which is preliminary data.</text>
</comment>
<evidence type="ECO:0000313" key="3">
    <source>
        <dbReference type="Proteomes" id="UP001396898"/>
    </source>
</evidence>
<keyword evidence="3" id="KW-1185">Reference proteome</keyword>
<accession>A0ABR1S1Y9</accession>
<organism evidence="2 3">
    <name type="scientific">Apiospora marii</name>
    <dbReference type="NCBI Taxonomy" id="335849"/>
    <lineage>
        <taxon>Eukaryota</taxon>
        <taxon>Fungi</taxon>
        <taxon>Dikarya</taxon>
        <taxon>Ascomycota</taxon>
        <taxon>Pezizomycotina</taxon>
        <taxon>Sordariomycetes</taxon>
        <taxon>Xylariomycetidae</taxon>
        <taxon>Amphisphaeriales</taxon>
        <taxon>Apiosporaceae</taxon>
        <taxon>Apiospora</taxon>
    </lineage>
</organism>
<dbReference type="SUPFAM" id="SSF81383">
    <property type="entry name" value="F-box domain"/>
    <property type="match status" value="1"/>
</dbReference>
<dbReference type="EMBL" id="JAQQWI010000008">
    <property type="protein sequence ID" value="KAK8023419.1"/>
    <property type="molecule type" value="Genomic_DNA"/>
</dbReference>